<accession>A0A399EGC6</accession>
<comment type="caution">
    <text evidence="2">The sequence shown here is derived from an EMBL/GenBank/DDBJ whole genome shotgun (WGS) entry which is preliminary data.</text>
</comment>
<dbReference type="OrthoDB" id="9842744at2"/>
<evidence type="ECO:0000256" key="1">
    <source>
        <dbReference type="SAM" id="Coils"/>
    </source>
</evidence>
<proteinExistence type="predicted"/>
<name>A0A399EGC6_9DEIN</name>
<dbReference type="RefSeq" id="WP_018465389.1">
    <property type="nucleotide sequence ID" value="NZ_QWLA01000116.1"/>
</dbReference>
<evidence type="ECO:0000313" key="3">
    <source>
        <dbReference type="Proteomes" id="UP000265341"/>
    </source>
</evidence>
<reference evidence="2 3" key="1">
    <citation type="submission" date="2018-08" db="EMBL/GenBank/DDBJ databases">
        <title>Meiothermus roseus NBRC 110900 genome sequencing project.</title>
        <authorList>
            <person name="Da Costa M.S."/>
            <person name="Albuquerque L."/>
            <person name="Raposo P."/>
            <person name="Froufe H.J.C."/>
            <person name="Barroso C.S."/>
            <person name="Egas C."/>
        </authorList>
    </citation>
    <scope>NUCLEOTIDE SEQUENCE [LARGE SCALE GENOMIC DNA]</scope>
    <source>
        <strain evidence="2 3">NBRC 110900</strain>
    </source>
</reference>
<dbReference type="AlphaFoldDB" id="A0A399EGC6"/>
<keyword evidence="3" id="KW-1185">Reference proteome</keyword>
<organism evidence="2 3">
    <name type="scientific">Calidithermus roseus</name>
    <dbReference type="NCBI Taxonomy" id="1644118"/>
    <lineage>
        <taxon>Bacteria</taxon>
        <taxon>Thermotogati</taxon>
        <taxon>Deinococcota</taxon>
        <taxon>Deinococci</taxon>
        <taxon>Thermales</taxon>
        <taxon>Thermaceae</taxon>
        <taxon>Calidithermus</taxon>
    </lineage>
</organism>
<evidence type="ECO:0000313" key="2">
    <source>
        <dbReference type="EMBL" id="RIH82189.1"/>
    </source>
</evidence>
<sequence>MASVIPQTPLQRLYEQREILRARLRRASDARERARLDDALFELRCAIRAERERVRGVVWCCEGCGFAIHPTGWLEFCPECGGRWEIGKELKGQ</sequence>
<protein>
    <submittedName>
        <fullName evidence="2">Uncharacterized protein</fullName>
    </submittedName>
</protein>
<dbReference type="EMBL" id="QWLA01000116">
    <property type="protein sequence ID" value="RIH82189.1"/>
    <property type="molecule type" value="Genomic_DNA"/>
</dbReference>
<gene>
    <name evidence="2" type="ORF">Mrose_03448</name>
</gene>
<keyword evidence="1" id="KW-0175">Coiled coil</keyword>
<feature type="coiled-coil region" evidence="1">
    <location>
        <begin position="10"/>
        <end position="37"/>
    </location>
</feature>
<dbReference type="Proteomes" id="UP000265341">
    <property type="component" value="Unassembled WGS sequence"/>
</dbReference>